<accession>I3SKV6</accession>
<comment type="catalytic activity">
    <reaction evidence="1">
        <text>a 1,2-diacyl-sn-glycero-3-phosphocholine + H2O = a 1,2-diacyl-sn-glycero-3-phosphate + choline + H(+)</text>
        <dbReference type="Rhea" id="RHEA:14445"/>
        <dbReference type="ChEBI" id="CHEBI:15354"/>
        <dbReference type="ChEBI" id="CHEBI:15377"/>
        <dbReference type="ChEBI" id="CHEBI:15378"/>
        <dbReference type="ChEBI" id="CHEBI:57643"/>
        <dbReference type="ChEBI" id="CHEBI:58608"/>
        <dbReference type="EC" id="3.1.4.4"/>
    </reaction>
</comment>
<reference evidence="10" key="1">
    <citation type="submission" date="2012-05" db="EMBL/GenBank/DDBJ databases">
        <authorList>
            <person name="Krishnakumar V."/>
            <person name="Cheung F."/>
            <person name="Xiao Y."/>
            <person name="Chan A."/>
            <person name="Moskal W.A."/>
            <person name="Town C.D."/>
        </authorList>
    </citation>
    <scope>NUCLEOTIDE SEQUENCE</scope>
</reference>
<dbReference type="PANTHER" id="PTHR18896:SF86">
    <property type="entry name" value="PHOSPHOLIPASE D DELTA"/>
    <property type="match status" value="1"/>
</dbReference>
<keyword evidence="3" id="KW-0479">Metal-binding</keyword>
<protein>
    <recommendedName>
        <fullName evidence="2">phospholipase D</fullName>
        <ecNumber evidence="2">3.1.4.4</ecNumber>
    </recommendedName>
</protein>
<keyword evidence="8" id="KW-0443">Lipid metabolism</keyword>
<proteinExistence type="evidence at transcript level"/>
<sequence length="224" mass="25468">MQEILFWQGQTMQMMYDVVAGALKSMQLNDVNPQDYLNFYCLGNREQFNEESTSSNGAPVSSAYRCRRFMIYVHAKGMIVDDEYVIVGSANINQRSLAGTKDTEIAMGSYQPHHTWSARKRHPHGQIYGYRMSLWSEHLGMLDETFEEPERLDCVRKVNAIAEDNWRKYASEDFSLLQGHLLKYPVQVDSDGKISSLPDCENFPDAGGRILGAHSTTIPDILTT</sequence>
<organism evidence="10">
    <name type="scientific">Lotus japonicus</name>
    <name type="common">Lotus corniculatus var. japonicus</name>
    <dbReference type="NCBI Taxonomy" id="34305"/>
    <lineage>
        <taxon>Eukaryota</taxon>
        <taxon>Viridiplantae</taxon>
        <taxon>Streptophyta</taxon>
        <taxon>Embryophyta</taxon>
        <taxon>Tracheophyta</taxon>
        <taxon>Spermatophyta</taxon>
        <taxon>Magnoliopsida</taxon>
        <taxon>eudicotyledons</taxon>
        <taxon>Gunneridae</taxon>
        <taxon>Pentapetalae</taxon>
        <taxon>rosids</taxon>
        <taxon>fabids</taxon>
        <taxon>Fabales</taxon>
        <taxon>Fabaceae</taxon>
        <taxon>Papilionoideae</taxon>
        <taxon>50 kb inversion clade</taxon>
        <taxon>NPAAA clade</taxon>
        <taxon>Hologalegina</taxon>
        <taxon>robinioid clade</taxon>
        <taxon>Loteae</taxon>
        <taxon>Lotus</taxon>
    </lineage>
</organism>
<feature type="domain" description="PLD phosphodiesterase" evidence="9">
    <location>
        <begin position="69"/>
        <end position="96"/>
    </location>
</feature>
<dbReference type="GO" id="GO:0046872">
    <property type="term" value="F:metal ion binding"/>
    <property type="evidence" value="ECO:0007669"/>
    <property type="project" value="UniProtKB-KW"/>
</dbReference>
<dbReference type="PANTHER" id="PTHR18896">
    <property type="entry name" value="PHOSPHOLIPASE D"/>
    <property type="match status" value="1"/>
</dbReference>
<dbReference type="InterPro" id="IPR015679">
    <property type="entry name" value="PLipase_D_fam"/>
</dbReference>
<dbReference type="GO" id="GO:0004630">
    <property type="term" value="F:phospholipase D activity"/>
    <property type="evidence" value="ECO:0007669"/>
    <property type="project" value="UniProtKB-EC"/>
</dbReference>
<keyword evidence="6" id="KW-0106">Calcium</keyword>
<dbReference type="SUPFAM" id="SSF56024">
    <property type="entry name" value="Phospholipase D/nuclease"/>
    <property type="match status" value="1"/>
</dbReference>
<dbReference type="Pfam" id="PF12357">
    <property type="entry name" value="PLD_C"/>
    <property type="match status" value="1"/>
</dbReference>
<evidence type="ECO:0000256" key="5">
    <source>
        <dbReference type="ARBA" id="ARBA00022801"/>
    </source>
</evidence>
<dbReference type="SMART" id="SM00155">
    <property type="entry name" value="PLDc"/>
    <property type="match status" value="1"/>
</dbReference>
<dbReference type="InterPro" id="IPR001736">
    <property type="entry name" value="PLipase_D/transphosphatidylase"/>
</dbReference>
<dbReference type="EMBL" id="BT141104">
    <property type="protein sequence ID" value="AFK40898.1"/>
    <property type="molecule type" value="mRNA"/>
</dbReference>
<dbReference type="AlphaFoldDB" id="I3SKV6"/>
<name>I3SKV6_LOTJA</name>
<evidence type="ECO:0000256" key="1">
    <source>
        <dbReference type="ARBA" id="ARBA00000798"/>
    </source>
</evidence>
<keyword evidence="7" id="KW-0442">Lipid degradation</keyword>
<evidence type="ECO:0000259" key="9">
    <source>
        <dbReference type="PROSITE" id="PS50035"/>
    </source>
</evidence>
<evidence type="ECO:0000256" key="7">
    <source>
        <dbReference type="ARBA" id="ARBA00022963"/>
    </source>
</evidence>
<keyword evidence="5" id="KW-0378">Hydrolase</keyword>
<dbReference type="PROSITE" id="PS50035">
    <property type="entry name" value="PLD"/>
    <property type="match status" value="1"/>
</dbReference>
<dbReference type="GO" id="GO:0005886">
    <property type="term" value="C:plasma membrane"/>
    <property type="evidence" value="ECO:0007669"/>
    <property type="project" value="TreeGrafter"/>
</dbReference>
<evidence type="ECO:0000256" key="6">
    <source>
        <dbReference type="ARBA" id="ARBA00022837"/>
    </source>
</evidence>
<dbReference type="EC" id="3.1.4.4" evidence="2"/>
<dbReference type="Gene3D" id="3.30.870.10">
    <property type="entry name" value="Endonuclease Chain A"/>
    <property type="match status" value="1"/>
</dbReference>
<evidence type="ECO:0000313" key="10">
    <source>
        <dbReference type="EMBL" id="AFK40898.1"/>
    </source>
</evidence>
<dbReference type="GO" id="GO:0009395">
    <property type="term" value="P:phospholipid catabolic process"/>
    <property type="evidence" value="ECO:0007669"/>
    <property type="project" value="TreeGrafter"/>
</dbReference>
<evidence type="ECO:0000256" key="3">
    <source>
        <dbReference type="ARBA" id="ARBA00022723"/>
    </source>
</evidence>
<dbReference type="InterPro" id="IPR024632">
    <property type="entry name" value="PLipase_D_C"/>
</dbReference>
<evidence type="ECO:0000256" key="4">
    <source>
        <dbReference type="ARBA" id="ARBA00022737"/>
    </source>
</evidence>
<dbReference type="Pfam" id="PF00614">
    <property type="entry name" value="PLDc"/>
    <property type="match status" value="1"/>
</dbReference>
<evidence type="ECO:0000256" key="2">
    <source>
        <dbReference type="ARBA" id="ARBA00012027"/>
    </source>
</evidence>
<keyword evidence="4" id="KW-0677">Repeat</keyword>
<evidence type="ECO:0000256" key="8">
    <source>
        <dbReference type="ARBA" id="ARBA00023098"/>
    </source>
</evidence>